<proteinExistence type="predicted"/>
<dbReference type="InterPro" id="IPR015943">
    <property type="entry name" value="WD40/YVTN_repeat-like_dom_sf"/>
</dbReference>
<accession>A0A6M5YI43</accession>
<dbReference type="Gene3D" id="2.130.10.10">
    <property type="entry name" value="YVTN repeat-like/Quinoprotein amine dehydrogenase"/>
    <property type="match status" value="2"/>
</dbReference>
<dbReference type="PANTHER" id="PTHR19879:SF9">
    <property type="entry name" value="TRANSCRIPTION INITIATION FACTOR TFIID SUBUNIT 5"/>
    <property type="match status" value="1"/>
</dbReference>
<dbReference type="RefSeq" id="WP_171469869.1">
    <property type="nucleotide sequence ID" value="NZ_CP053452.2"/>
</dbReference>
<evidence type="ECO:0008006" key="4">
    <source>
        <dbReference type="Google" id="ProtNLM"/>
    </source>
</evidence>
<dbReference type="InterPro" id="IPR011047">
    <property type="entry name" value="Quinoprotein_ADH-like_sf"/>
</dbReference>
<organism evidence="2 3">
    <name type="scientific">Frigoriglobus tundricola</name>
    <dbReference type="NCBI Taxonomy" id="2774151"/>
    <lineage>
        <taxon>Bacteria</taxon>
        <taxon>Pseudomonadati</taxon>
        <taxon>Planctomycetota</taxon>
        <taxon>Planctomycetia</taxon>
        <taxon>Gemmatales</taxon>
        <taxon>Gemmataceae</taxon>
        <taxon>Frigoriglobus</taxon>
    </lineage>
</organism>
<evidence type="ECO:0000313" key="2">
    <source>
        <dbReference type="EMBL" id="QJW93717.1"/>
    </source>
</evidence>
<dbReference type="PANTHER" id="PTHR19879">
    <property type="entry name" value="TRANSCRIPTION INITIATION FACTOR TFIID"/>
    <property type="match status" value="1"/>
</dbReference>
<feature type="chain" id="PRO_5026885617" description="WD40 repeat domain-containing protein" evidence="1">
    <location>
        <begin position="20"/>
        <end position="510"/>
    </location>
</feature>
<keyword evidence="1" id="KW-0732">Signal</keyword>
<dbReference type="SUPFAM" id="SSF50998">
    <property type="entry name" value="Quinoprotein alcohol dehydrogenase-like"/>
    <property type="match status" value="1"/>
</dbReference>
<reference evidence="3" key="1">
    <citation type="submission" date="2020-05" db="EMBL/GenBank/DDBJ databases">
        <title>Frigoriglobus tundricola gen. nov., sp. nov., a psychrotolerant cellulolytic planctomycete of the family Gemmataceae with two divergent copies of 16S rRNA gene.</title>
        <authorList>
            <person name="Kulichevskaya I.S."/>
            <person name="Ivanova A.A."/>
            <person name="Naumoff D.G."/>
            <person name="Beletsky A.V."/>
            <person name="Rijpstra W.I.C."/>
            <person name="Sinninghe Damste J.S."/>
            <person name="Mardanov A.V."/>
            <person name="Ravin N.V."/>
            <person name="Dedysh S.N."/>
        </authorList>
    </citation>
    <scope>NUCLEOTIDE SEQUENCE [LARGE SCALE GENOMIC DNA]</scope>
    <source>
        <strain evidence="3">PL17</strain>
    </source>
</reference>
<gene>
    <name evidence="2" type="ORF">FTUN_1228</name>
</gene>
<dbReference type="EMBL" id="CP053452">
    <property type="protein sequence ID" value="QJW93717.1"/>
    <property type="molecule type" value="Genomic_DNA"/>
</dbReference>
<keyword evidence="3" id="KW-1185">Reference proteome</keyword>
<feature type="signal peptide" evidence="1">
    <location>
        <begin position="1"/>
        <end position="19"/>
    </location>
</feature>
<name>A0A6M5YI43_9BACT</name>
<dbReference type="KEGG" id="ftj:FTUN_1228"/>
<sequence>MRIFVIAAWCLALGGAATGADTKSFPVARVLEVDSGHSTSFAFSPNGRVLAVVDGVCVRFWNPRSGKEVAAPWKLETDPQIIGIALFLAFVDDKTIAMSRNRDDITLREYPSGRQVHSIRFDHPVSSDCWVVAPGLLACAAMHNNKYDVSLLTGPKWEASWRVVLDRESPQSLAFSPDRSELAVGMKEGPLRVYSVKDGKPLRTAAREKFPVEDVHKIVYSPDGLEFAFRPAVHLRSGPCEGLALLDANFTALRVIPWGGPGGRGYDPVDCQFSADGKTLIVPCRSNTVRLYERQTGKLRHIGMVPAQWHRFAVSPDGKLFVAGNSRKMAVVDWRAAAPDTGLAGDPTTLWADLASPDSAKGYRAVAALGARPADAVKLIGDNLKPAAVPAAATVNALVADLAADDFATREAAQKELAKLLEAVEPELRAAVKSDAPERRARARELLKVLARGDHPDRLRALRAVEVLEYIDTPAARDVLKALAAGAAGASLTRDAAAALTRLHALDPKP</sequence>
<protein>
    <recommendedName>
        <fullName evidence="4">WD40 repeat domain-containing protein</fullName>
    </recommendedName>
</protein>
<dbReference type="AlphaFoldDB" id="A0A6M5YI43"/>
<evidence type="ECO:0000256" key="1">
    <source>
        <dbReference type="SAM" id="SignalP"/>
    </source>
</evidence>
<dbReference type="Proteomes" id="UP000503447">
    <property type="component" value="Chromosome"/>
</dbReference>
<evidence type="ECO:0000313" key="3">
    <source>
        <dbReference type="Proteomes" id="UP000503447"/>
    </source>
</evidence>